<evidence type="ECO:0000256" key="1">
    <source>
        <dbReference type="SAM" id="Coils"/>
    </source>
</evidence>
<dbReference type="PANTHER" id="PTHR40278:SF1">
    <property type="entry name" value="DNA UTILIZATION PROTEIN HOFN"/>
    <property type="match status" value="1"/>
</dbReference>
<proteinExistence type="predicted"/>
<sequence length="150" mass="17102">MEIVLIVLFAWRSQQQLRQSESRQAEFNASHNALQAQLETVNKLKNAVQRAELLALQSQQRFERSLRYTKLLQHLSQVIPPGVWVTQLHHSGDQFKLDGQGESYSNILALSESLKRESLLPQVQLREVKQLATGSLYFSFNAALASLENE</sequence>
<dbReference type="EMBL" id="CP165628">
    <property type="protein sequence ID" value="XDU72829.1"/>
    <property type="molecule type" value="Genomic_DNA"/>
</dbReference>
<dbReference type="RefSeq" id="WP_369789504.1">
    <property type="nucleotide sequence ID" value="NZ_CP165628.1"/>
</dbReference>
<evidence type="ECO:0000313" key="2">
    <source>
        <dbReference type="EMBL" id="XDU72829.1"/>
    </source>
</evidence>
<dbReference type="InterPro" id="IPR007813">
    <property type="entry name" value="PilN"/>
</dbReference>
<name>A0AB39VRI6_9GAMM</name>
<gene>
    <name evidence="2" type="ORF">AB3G37_01480</name>
</gene>
<feature type="coiled-coil region" evidence="1">
    <location>
        <begin position="31"/>
        <end position="61"/>
    </location>
</feature>
<keyword evidence="1" id="KW-0175">Coiled coil</keyword>
<accession>A0AB39VRI6</accession>
<protein>
    <submittedName>
        <fullName evidence="2">PilN domain-containing protein</fullName>
    </submittedName>
</protein>
<dbReference type="Pfam" id="PF05137">
    <property type="entry name" value="PilN"/>
    <property type="match status" value="1"/>
</dbReference>
<reference evidence="2" key="1">
    <citation type="submission" date="2024-07" db="EMBL/GenBank/DDBJ databases">
        <authorList>
            <person name="Biller S.J."/>
        </authorList>
    </citation>
    <scope>NUCLEOTIDE SEQUENCE</scope>
    <source>
        <strain evidence="2">WC2420</strain>
    </source>
</reference>
<dbReference type="AlphaFoldDB" id="A0AB39VRI6"/>
<dbReference type="PANTHER" id="PTHR40278">
    <property type="entry name" value="DNA UTILIZATION PROTEIN HOFN"/>
    <property type="match status" value="1"/>
</dbReference>
<dbReference type="InterPro" id="IPR052534">
    <property type="entry name" value="Extracell_DNA_Util/SecSys_Comp"/>
</dbReference>
<organism evidence="2">
    <name type="scientific">Rouxiella sp. WC2420</name>
    <dbReference type="NCBI Taxonomy" id="3234145"/>
    <lineage>
        <taxon>Bacteria</taxon>
        <taxon>Pseudomonadati</taxon>
        <taxon>Pseudomonadota</taxon>
        <taxon>Gammaproteobacteria</taxon>
        <taxon>Enterobacterales</taxon>
        <taxon>Yersiniaceae</taxon>
        <taxon>Rouxiella</taxon>
    </lineage>
</organism>